<dbReference type="PANTHER" id="PTHR45528">
    <property type="entry name" value="SENSOR HISTIDINE KINASE CPXA"/>
    <property type="match status" value="1"/>
</dbReference>
<dbReference type="CDD" id="cd00075">
    <property type="entry name" value="HATPase"/>
    <property type="match status" value="1"/>
</dbReference>
<evidence type="ECO:0000313" key="18">
    <source>
        <dbReference type="Proteomes" id="UP000426246"/>
    </source>
</evidence>
<evidence type="ECO:0000259" key="16">
    <source>
        <dbReference type="PROSITE" id="PS50885"/>
    </source>
</evidence>
<keyword evidence="10" id="KW-0067">ATP-binding</keyword>
<dbReference type="InterPro" id="IPR050398">
    <property type="entry name" value="HssS/ArlS-like"/>
</dbReference>
<keyword evidence="18" id="KW-1185">Reference proteome</keyword>
<evidence type="ECO:0000256" key="14">
    <source>
        <dbReference type="SAM" id="Phobius"/>
    </source>
</evidence>
<dbReference type="SMART" id="SM00387">
    <property type="entry name" value="HATPase_c"/>
    <property type="match status" value="1"/>
</dbReference>
<dbReference type="FunFam" id="3.30.565.10:FF:000013">
    <property type="entry name" value="Two-component sensor histidine kinase"/>
    <property type="match status" value="1"/>
</dbReference>
<evidence type="ECO:0000256" key="13">
    <source>
        <dbReference type="ARBA" id="ARBA00023136"/>
    </source>
</evidence>
<evidence type="ECO:0000256" key="5">
    <source>
        <dbReference type="ARBA" id="ARBA00022553"/>
    </source>
</evidence>
<dbReference type="SUPFAM" id="SSF158472">
    <property type="entry name" value="HAMP domain-like"/>
    <property type="match status" value="1"/>
</dbReference>
<dbReference type="Pfam" id="PF00512">
    <property type="entry name" value="HisKA"/>
    <property type="match status" value="1"/>
</dbReference>
<protein>
    <recommendedName>
        <fullName evidence="3">histidine kinase</fullName>
        <ecNumber evidence="3">2.7.13.3</ecNumber>
    </recommendedName>
</protein>
<dbReference type="SUPFAM" id="SSF47384">
    <property type="entry name" value="Homodimeric domain of signal transducing histidine kinase"/>
    <property type="match status" value="1"/>
</dbReference>
<dbReference type="Proteomes" id="UP000426246">
    <property type="component" value="Chromosome"/>
</dbReference>
<evidence type="ECO:0000313" key="17">
    <source>
        <dbReference type="EMBL" id="QGQ95558.1"/>
    </source>
</evidence>
<dbReference type="Gene3D" id="6.10.340.10">
    <property type="match status" value="1"/>
</dbReference>
<keyword evidence="13 14" id="KW-0472">Membrane</keyword>
<dbReference type="InterPro" id="IPR003660">
    <property type="entry name" value="HAMP_dom"/>
</dbReference>
<dbReference type="Pfam" id="PF02518">
    <property type="entry name" value="HATPase_c"/>
    <property type="match status" value="1"/>
</dbReference>
<dbReference type="Pfam" id="PF00672">
    <property type="entry name" value="HAMP"/>
    <property type="match status" value="1"/>
</dbReference>
<keyword evidence="4" id="KW-1003">Cell membrane</keyword>
<proteinExistence type="predicted"/>
<dbReference type="InterPro" id="IPR036890">
    <property type="entry name" value="HATPase_C_sf"/>
</dbReference>
<keyword evidence="9 17" id="KW-0418">Kinase</keyword>
<dbReference type="InterPro" id="IPR004358">
    <property type="entry name" value="Sig_transdc_His_kin-like_C"/>
</dbReference>
<keyword evidence="7 14" id="KW-0812">Transmembrane</keyword>
<dbReference type="GO" id="GO:0000155">
    <property type="term" value="F:phosphorelay sensor kinase activity"/>
    <property type="evidence" value="ECO:0007669"/>
    <property type="project" value="InterPro"/>
</dbReference>
<dbReference type="EMBL" id="CP034235">
    <property type="protein sequence ID" value="QGQ95558.1"/>
    <property type="molecule type" value="Genomic_DNA"/>
</dbReference>
<evidence type="ECO:0000256" key="2">
    <source>
        <dbReference type="ARBA" id="ARBA00004651"/>
    </source>
</evidence>
<dbReference type="FunFam" id="1.10.287.130:FF:000008">
    <property type="entry name" value="Two-component sensor histidine kinase"/>
    <property type="match status" value="1"/>
</dbReference>
<dbReference type="GO" id="GO:0005886">
    <property type="term" value="C:plasma membrane"/>
    <property type="evidence" value="ECO:0007669"/>
    <property type="project" value="UniProtKB-SubCell"/>
</dbReference>
<evidence type="ECO:0000256" key="4">
    <source>
        <dbReference type="ARBA" id="ARBA00022475"/>
    </source>
</evidence>
<dbReference type="PANTHER" id="PTHR45528:SF1">
    <property type="entry name" value="SENSOR HISTIDINE KINASE CPXA"/>
    <property type="match status" value="1"/>
</dbReference>
<keyword evidence="6" id="KW-0808">Transferase</keyword>
<dbReference type="InterPro" id="IPR003594">
    <property type="entry name" value="HATPase_dom"/>
</dbReference>
<evidence type="ECO:0000256" key="1">
    <source>
        <dbReference type="ARBA" id="ARBA00000085"/>
    </source>
</evidence>
<dbReference type="SUPFAM" id="SSF55874">
    <property type="entry name" value="ATPase domain of HSP90 chaperone/DNA topoisomerase II/histidine kinase"/>
    <property type="match status" value="1"/>
</dbReference>
<gene>
    <name evidence="17" type="ORF">EHS13_12035</name>
</gene>
<organism evidence="17 18">
    <name type="scientific">Paenibacillus psychroresistens</name>
    <dbReference type="NCBI Taxonomy" id="1778678"/>
    <lineage>
        <taxon>Bacteria</taxon>
        <taxon>Bacillati</taxon>
        <taxon>Bacillota</taxon>
        <taxon>Bacilli</taxon>
        <taxon>Bacillales</taxon>
        <taxon>Paenibacillaceae</taxon>
        <taxon>Paenibacillus</taxon>
    </lineage>
</organism>
<accession>A0A6B8RJP3</accession>
<dbReference type="InterPro" id="IPR036097">
    <property type="entry name" value="HisK_dim/P_sf"/>
</dbReference>
<dbReference type="Gene3D" id="3.30.565.10">
    <property type="entry name" value="Histidine kinase-like ATPase, C-terminal domain"/>
    <property type="match status" value="1"/>
</dbReference>
<evidence type="ECO:0000256" key="12">
    <source>
        <dbReference type="ARBA" id="ARBA00023012"/>
    </source>
</evidence>
<feature type="domain" description="Histidine kinase" evidence="15">
    <location>
        <begin position="147"/>
        <end position="363"/>
    </location>
</feature>
<evidence type="ECO:0000256" key="3">
    <source>
        <dbReference type="ARBA" id="ARBA00012438"/>
    </source>
</evidence>
<dbReference type="PROSITE" id="PS50109">
    <property type="entry name" value="HIS_KIN"/>
    <property type="match status" value="1"/>
</dbReference>
<dbReference type="PROSITE" id="PS50885">
    <property type="entry name" value="HAMP"/>
    <property type="match status" value="1"/>
</dbReference>
<sequence length="363" mass="41260">MSPNHFLRLRYKVLYLFVLCSVFSIGTVAVLFLVAGSTYQGNIPIVNLLIRWLGNTIGLPITLSITAIVLFVFFLFVLSHSSIRYLLQITRGLEQIASGNFGFRIPIQSRDELGALADNINKMTIQLKLSMDEERRAEQTKTELITNVSHDLRTPLTSIVGYLGLIEQDRYRDEVELRQYVQIAYEKSLRMKSLINDLFEYTRTSGGMQLKLSPLNLVEMLGQLAAHFRYQLERSSMECFLDFPEKHLIISADGDKLVRVFENLIVNAIQYGHKGKRLDIMARSDGSQAVVEIVNYGEPLLASSIPFLFERFYREEHSRSQNTGGSGLGLAIAKNIVELHNGIITVYSDESRTSFEIRLPIRK</sequence>
<feature type="transmembrane region" description="Helical" evidence="14">
    <location>
        <begin position="12"/>
        <end position="37"/>
    </location>
</feature>
<dbReference type="SMART" id="SM00388">
    <property type="entry name" value="HisKA"/>
    <property type="match status" value="1"/>
</dbReference>
<dbReference type="GO" id="GO:0005524">
    <property type="term" value="F:ATP binding"/>
    <property type="evidence" value="ECO:0007669"/>
    <property type="project" value="UniProtKB-KW"/>
</dbReference>
<dbReference type="EC" id="2.7.13.3" evidence="3"/>
<reference evidence="18" key="1">
    <citation type="submission" date="2018-11" db="EMBL/GenBank/DDBJ databases">
        <title>Complete genome sequence of Paenibacillus sp. ML311-T8.</title>
        <authorList>
            <person name="Nam Y.-D."/>
            <person name="Kang J."/>
            <person name="Chung W.-H."/>
            <person name="Park Y.S."/>
        </authorList>
    </citation>
    <scope>NUCLEOTIDE SEQUENCE [LARGE SCALE GENOMIC DNA]</scope>
    <source>
        <strain evidence="18">ML311-T8</strain>
    </source>
</reference>
<keyword evidence="11 14" id="KW-1133">Transmembrane helix</keyword>
<evidence type="ECO:0000256" key="10">
    <source>
        <dbReference type="ARBA" id="ARBA00022840"/>
    </source>
</evidence>
<dbReference type="SMART" id="SM00304">
    <property type="entry name" value="HAMP"/>
    <property type="match status" value="1"/>
</dbReference>
<evidence type="ECO:0000256" key="8">
    <source>
        <dbReference type="ARBA" id="ARBA00022741"/>
    </source>
</evidence>
<keyword evidence="5" id="KW-0597">Phosphoprotein</keyword>
<dbReference type="InterPro" id="IPR005467">
    <property type="entry name" value="His_kinase_dom"/>
</dbReference>
<comment type="catalytic activity">
    <reaction evidence="1">
        <text>ATP + protein L-histidine = ADP + protein N-phospho-L-histidine.</text>
        <dbReference type="EC" id="2.7.13.3"/>
    </reaction>
</comment>
<dbReference type="PRINTS" id="PR00344">
    <property type="entry name" value="BCTRLSENSOR"/>
</dbReference>
<name>A0A6B8RJP3_9BACL</name>
<dbReference type="OrthoDB" id="9792991at2"/>
<dbReference type="Gene3D" id="1.10.287.130">
    <property type="match status" value="1"/>
</dbReference>
<comment type="subcellular location">
    <subcellularLocation>
        <location evidence="2">Cell membrane</location>
        <topology evidence="2">Multi-pass membrane protein</topology>
    </subcellularLocation>
</comment>
<keyword evidence="12" id="KW-0902">Two-component regulatory system</keyword>
<dbReference type="AlphaFoldDB" id="A0A6B8RJP3"/>
<evidence type="ECO:0000259" key="15">
    <source>
        <dbReference type="PROSITE" id="PS50109"/>
    </source>
</evidence>
<dbReference type="CDD" id="cd06225">
    <property type="entry name" value="HAMP"/>
    <property type="match status" value="1"/>
</dbReference>
<feature type="domain" description="HAMP" evidence="16">
    <location>
        <begin position="80"/>
        <end position="132"/>
    </location>
</feature>
<dbReference type="InterPro" id="IPR003661">
    <property type="entry name" value="HisK_dim/P_dom"/>
</dbReference>
<dbReference type="KEGG" id="ppsc:EHS13_12035"/>
<evidence type="ECO:0000256" key="6">
    <source>
        <dbReference type="ARBA" id="ARBA00022679"/>
    </source>
</evidence>
<evidence type="ECO:0000256" key="7">
    <source>
        <dbReference type="ARBA" id="ARBA00022692"/>
    </source>
</evidence>
<dbReference type="CDD" id="cd00082">
    <property type="entry name" value="HisKA"/>
    <property type="match status" value="1"/>
</dbReference>
<evidence type="ECO:0000256" key="9">
    <source>
        <dbReference type="ARBA" id="ARBA00022777"/>
    </source>
</evidence>
<feature type="transmembrane region" description="Helical" evidence="14">
    <location>
        <begin position="57"/>
        <end position="78"/>
    </location>
</feature>
<keyword evidence="8" id="KW-0547">Nucleotide-binding</keyword>
<evidence type="ECO:0000256" key="11">
    <source>
        <dbReference type="ARBA" id="ARBA00022989"/>
    </source>
</evidence>